<gene>
    <name evidence="1" type="ORF">SNAT2548_LOCUS11854</name>
</gene>
<dbReference type="Proteomes" id="UP000604046">
    <property type="component" value="Unassembled WGS sequence"/>
</dbReference>
<accession>A0A812LUT8</accession>
<evidence type="ECO:0000313" key="1">
    <source>
        <dbReference type="EMBL" id="CAE7247453.1"/>
    </source>
</evidence>
<proteinExistence type="predicted"/>
<dbReference type="EMBL" id="CAJNDS010001112">
    <property type="protein sequence ID" value="CAE7247453.1"/>
    <property type="molecule type" value="Genomic_DNA"/>
</dbReference>
<reference evidence="1" key="1">
    <citation type="submission" date="2021-02" db="EMBL/GenBank/DDBJ databases">
        <authorList>
            <person name="Dougan E. K."/>
            <person name="Rhodes N."/>
            <person name="Thang M."/>
            <person name="Chan C."/>
        </authorList>
    </citation>
    <scope>NUCLEOTIDE SEQUENCE</scope>
</reference>
<comment type="caution">
    <text evidence="1">The sequence shown here is derived from an EMBL/GenBank/DDBJ whole genome shotgun (WGS) entry which is preliminary data.</text>
</comment>
<organism evidence="1 2">
    <name type="scientific">Symbiodinium natans</name>
    <dbReference type="NCBI Taxonomy" id="878477"/>
    <lineage>
        <taxon>Eukaryota</taxon>
        <taxon>Sar</taxon>
        <taxon>Alveolata</taxon>
        <taxon>Dinophyceae</taxon>
        <taxon>Suessiales</taxon>
        <taxon>Symbiodiniaceae</taxon>
        <taxon>Symbiodinium</taxon>
    </lineage>
</organism>
<name>A0A812LUT8_9DINO</name>
<keyword evidence="2" id="KW-1185">Reference proteome</keyword>
<protein>
    <submittedName>
        <fullName evidence="1">Uncharacterized protein</fullName>
    </submittedName>
</protein>
<evidence type="ECO:0000313" key="2">
    <source>
        <dbReference type="Proteomes" id="UP000604046"/>
    </source>
</evidence>
<sequence length="149" mass="16636">MASSSTSTLEEQYEELGKKFDALSLVVANGFVNDGLPTDDAQLEAFAVKHMCLAIEARKKLCFSKVDNGTEEYAFFVKYNGRFYEVYGKGTWTLKQLKDHILAFICPEYGHFSLTPPIVFNPAVVENNRKKVKTLFPNKKVEVSVGGAV</sequence>
<dbReference type="AlphaFoldDB" id="A0A812LUT8"/>